<keyword evidence="1" id="KW-0472">Membrane</keyword>
<comment type="caution">
    <text evidence="2">The sequence shown here is derived from an EMBL/GenBank/DDBJ whole genome shotgun (WGS) entry which is preliminary data.</text>
</comment>
<evidence type="ECO:0000256" key="1">
    <source>
        <dbReference type="SAM" id="Phobius"/>
    </source>
</evidence>
<dbReference type="OrthoDB" id="1935723at2759"/>
<keyword evidence="3" id="KW-1185">Reference proteome</keyword>
<keyword evidence="1" id="KW-1133">Transmembrane helix</keyword>
<sequence>MMGSSSVVPPSSVVGVQYDPLLLSCSRKKQQTQRCASRDIILNSLRGPFQIRSHLHQLAHGTEPIGVCSISIRNGGLRCIGGCTCAVCPQNGGWTNRCSQLVTCRDSIRSLRSWNSNALGIGFSCGTRHASVRARVFNPQNGGDDGNSMGRTIFNLAGAGLLTYLTITGKLNWLFDAIFTFWLVSAVIWWFAGRSLIKGPVSFLF</sequence>
<dbReference type="EMBL" id="CM035442">
    <property type="protein sequence ID" value="KAH7279182.1"/>
    <property type="molecule type" value="Genomic_DNA"/>
</dbReference>
<dbReference type="PANTHER" id="PTHR36785">
    <property type="entry name" value="OS05G0502500 PROTEIN"/>
    <property type="match status" value="1"/>
</dbReference>
<dbReference type="PANTHER" id="PTHR36785:SF1">
    <property type="entry name" value="OS05G0502500 PROTEIN"/>
    <property type="match status" value="1"/>
</dbReference>
<name>A0A8T2Q5G9_CERRI</name>
<evidence type="ECO:0000313" key="3">
    <source>
        <dbReference type="Proteomes" id="UP000825935"/>
    </source>
</evidence>
<proteinExistence type="predicted"/>
<dbReference type="Proteomes" id="UP000825935">
    <property type="component" value="Chromosome 37"/>
</dbReference>
<protein>
    <submittedName>
        <fullName evidence="2">Uncharacterized protein</fullName>
    </submittedName>
</protein>
<dbReference type="AlphaFoldDB" id="A0A8T2Q5G9"/>
<accession>A0A8T2Q5G9</accession>
<keyword evidence="1" id="KW-0812">Transmembrane</keyword>
<organism evidence="2 3">
    <name type="scientific">Ceratopteris richardii</name>
    <name type="common">Triangle waterfern</name>
    <dbReference type="NCBI Taxonomy" id="49495"/>
    <lineage>
        <taxon>Eukaryota</taxon>
        <taxon>Viridiplantae</taxon>
        <taxon>Streptophyta</taxon>
        <taxon>Embryophyta</taxon>
        <taxon>Tracheophyta</taxon>
        <taxon>Polypodiopsida</taxon>
        <taxon>Polypodiidae</taxon>
        <taxon>Polypodiales</taxon>
        <taxon>Pteridineae</taxon>
        <taxon>Pteridaceae</taxon>
        <taxon>Parkerioideae</taxon>
        <taxon>Ceratopteris</taxon>
    </lineage>
</organism>
<reference evidence="2" key="1">
    <citation type="submission" date="2021-08" db="EMBL/GenBank/DDBJ databases">
        <title>WGS assembly of Ceratopteris richardii.</title>
        <authorList>
            <person name="Marchant D.B."/>
            <person name="Chen G."/>
            <person name="Jenkins J."/>
            <person name="Shu S."/>
            <person name="Leebens-Mack J."/>
            <person name="Grimwood J."/>
            <person name="Schmutz J."/>
            <person name="Soltis P."/>
            <person name="Soltis D."/>
            <person name="Chen Z.-H."/>
        </authorList>
    </citation>
    <scope>NUCLEOTIDE SEQUENCE</scope>
    <source>
        <strain evidence="2">Whitten #5841</strain>
        <tissue evidence="2">Leaf</tissue>
    </source>
</reference>
<evidence type="ECO:0000313" key="2">
    <source>
        <dbReference type="EMBL" id="KAH7279182.1"/>
    </source>
</evidence>
<feature type="transmembrane region" description="Helical" evidence="1">
    <location>
        <begin position="173"/>
        <end position="192"/>
    </location>
</feature>
<gene>
    <name evidence="2" type="ORF">KP509_37G008700</name>
</gene>